<sequence length="755" mass="79915">MLYQLYEWNHAALTPFRAVADATRLFYQNPLNPLSHTTAGRSVAAMAELFERTTRIYGKPEFGLDETTIRGQRVPVVDKPVWRQPFCDLLHFERALPKGHGKDPRILVVAPMSGHYATLLRGTVEALLPYADVYISDWKDARTVPLSRGRFDLDDYVDYVIEMLRFLGPDTHVIGVCQPAVPVLMATAVMEAAKDPCAPATMTLMGGPIDTRVNPTAVNNLAEERGIDWFRDNVVMAVPFPHGGFMRQVYPGFLQLTGFMSMNLDRHFIAHKDFFWHLVRDDGDSAEKHRTFYDEYNAVMDLTAEFYLQTVEQVFIRHSLPKGEITHRGVRVDLTAIRNTGLLTVEGENDDISGVGQTEAAQDLCVNIPDEKRVHYVQAKVGHYGVFNGSRFRAEIAPRIVDFALTHGTTHTGASGARPEATHTTGPRRTGAYAERIAKAGTLGRSLPATAGESAFGAVAGIGGLNAAMDVLTAPAKAMMSTAMDAAKLSFGSFAGSNNAGFSAPLVSRGQETAPTRPAAAPRQPAAAAPVVQPAPAAAETVQPSPAAVETAVIEAPAAVAESRSPDPTPAAHDDSTAPRAASPAPTGIEESVAETASQQATGGESTAVTASEPATPFPVDAPAAETDAADTQAATVDEAGQDAPRAGGPGPDDSRPDSPVGEADAQQAGSGEAVADSEPVAAMAVDSVETVQTTPTARITATAETDMPRRRAASAAAAREAATDKPKRPAGAAGMARKSRAPGGKNAPGRGRKH</sequence>
<accession>A0ABS3J8X8</accession>
<feature type="compositionally biased region" description="Low complexity" evidence="1">
    <location>
        <begin position="619"/>
        <end position="647"/>
    </location>
</feature>
<feature type="compositionally biased region" description="Polar residues" evidence="1">
    <location>
        <begin position="690"/>
        <end position="704"/>
    </location>
</feature>
<evidence type="ECO:0000256" key="1">
    <source>
        <dbReference type="SAM" id="MobiDB-lite"/>
    </source>
</evidence>
<dbReference type="Pfam" id="PF06850">
    <property type="entry name" value="PHB_depo_C"/>
    <property type="match status" value="1"/>
</dbReference>
<dbReference type="Proteomes" id="UP000664288">
    <property type="component" value="Unassembled WGS sequence"/>
</dbReference>
<feature type="compositionally biased region" description="Low complexity" evidence="1">
    <location>
        <begin position="578"/>
        <end position="587"/>
    </location>
</feature>
<keyword evidence="4" id="KW-1185">Reference proteome</keyword>
<dbReference type="SUPFAM" id="SSF53474">
    <property type="entry name" value="alpha/beta-Hydrolases"/>
    <property type="match status" value="1"/>
</dbReference>
<dbReference type="EMBL" id="JAFMPY010000032">
    <property type="protein sequence ID" value="MBO0906126.1"/>
    <property type="molecule type" value="Genomic_DNA"/>
</dbReference>
<dbReference type="InterPro" id="IPR051321">
    <property type="entry name" value="PHA/PHB_synthase"/>
</dbReference>
<feature type="compositionally biased region" description="Low complexity" evidence="1">
    <location>
        <begin position="512"/>
        <end position="544"/>
    </location>
</feature>
<dbReference type="InterPro" id="IPR010915">
    <property type="entry name" value="PHB_depoly_PhaZ"/>
</dbReference>
<evidence type="ECO:0000313" key="3">
    <source>
        <dbReference type="EMBL" id="MBO0906126.1"/>
    </source>
</evidence>
<protein>
    <submittedName>
        <fullName evidence="3">Polyhydroxyalkanoate depolymerase</fullName>
    </submittedName>
</protein>
<feature type="region of interest" description="Disordered" evidence="1">
    <location>
        <begin position="506"/>
        <end position="755"/>
    </location>
</feature>
<dbReference type="PANTHER" id="PTHR36837">
    <property type="entry name" value="POLY(3-HYDROXYALKANOATE) POLYMERASE SUBUNIT PHAC"/>
    <property type="match status" value="1"/>
</dbReference>
<name>A0ABS3J8X8_9HYPH</name>
<reference evidence="3 4" key="1">
    <citation type="submission" date="2021-03" db="EMBL/GenBank/DDBJ databases">
        <title>Whole genome sequence of Jiella sp. MQZ13P-4.</title>
        <authorList>
            <person name="Tuo L."/>
        </authorList>
    </citation>
    <scope>NUCLEOTIDE SEQUENCE [LARGE SCALE GENOMIC DNA]</scope>
    <source>
        <strain evidence="3 4">MQZ13P-4</strain>
    </source>
</reference>
<dbReference type="InterPro" id="IPR009656">
    <property type="entry name" value="PHB_depo_C"/>
</dbReference>
<dbReference type="PANTHER" id="PTHR36837:SF4">
    <property type="entry name" value="BLR0908 PROTEIN"/>
    <property type="match status" value="1"/>
</dbReference>
<feature type="compositionally biased region" description="Polar residues" evidence="1">
    <location>
        <begin position="595"/>
        <end position="610"/>
    </location>
</feature>
<feature type="domain" description="PHB de-polymerase C-terminal" evidence="2">
    <location>
        <begin position="206"/>
        <end position="404"/>
    </location>
</feature>
<evidence type="ECO:0000313" key="4">
    <source>
        <dbReference type="Proteomes" id="UP000664288"/>
    </source>
</evidence>
<dbReference type="InterPro" id="IPR029058">
    <property type="entry name" value="AB_hydrolase_fold"/>
</dbReference>
<organism evidence="3 4">
    <name type="scientific">Jiella sonneratiae</name>
    <dbReference type="NCBI Taxonomy" id="2816856"/>
    <lineage>
        <taxon>Bacteria</taxon>
        <taxon>Pseudomonadati</taxon>
        <taxon>Pseudomonadota</taxon>
        <taxon>Alphaproteobacteria</taxon>
        <taxon>Hyphomicrobiales</taxon>
        <taxon>Aurantimonadaceae</taxon>
        <taxon>Jiella</taxon>
    </lineage>
</organism>
<dbReference type="NCBIfam" id="TIGR01849">
    <property type="entry name" value="PHB_depoly_PhaZ"/>
    <property type="match status" value="1"/>
</dbReference>
<comment type="caution">
    <text evidence="3">The sequence shown here is derived from an EMBL/GenBank/DDBJ whole genome shotgun (WGS) entry which is preliminary data.</text>
</comment>
<gene>
    <name evidence="3" type="primary">phaZ</name>
    <name evidence="3" type="ORF">J1C47_20955</name>
</gene>
<evidence type="ECO:0000259" key="2">
    <source>
        <dbReference type="Pfam" id="PF06850"/>
    </source>
</evidence>
<proteinExistence type="predicted"/>